<dbReference type="GO" id="GO:0019898">
    <property type="term" value="C:extrinsic component of membrane"/>
    <property type="evidence" value="ECO:0007669"/>
    <property type="project" value="InterPro"/>
</dbReference>
<comment type="similarity">
    <text evidence="1">Belongs to the membrane fusion protein (MFP) (TC 8.A.1) family.</text>
</comment>
<evidence type="ECO:0000313" key="4">
    <source>
        <dbReference type="EMBL" id="AOZ68005.1"/>
    </source>
</evidence>
<dbReference type="AlphaFoldDB" id="A0A1D9M828"/>
<keyword evidence="5" id="KW-1185">Reference proteome</keyword>
<proteinExistence type="inferred from homology"/>
<dbReference type="GO" id="GO:0030313">
    <property type="term" value="C:cell envelope"/>
    <property type="evidence" value="ECO:0007669"/>
    <property type="project" value="UniProtKB-SubCell"/>
</dbReference>
<dbReference type="Gene3D" id="6.10.140.1990">
    <property type="match status" value="1"/>
</dbReference>
<dbReference type="Proteomes" id="UP000176562">
    <property type="component" value="Chromosome"/>
</dbReference>
<dbReference type="InterPro" id="IPR006143">
    <property type="entry name" value="RND_pump_MFP"/>
</dbReference>
<evidence type="ECO:0000313" key="5">
    <source>
        <dbReference type="Proteomes" id="UP000176562"/>
    </source>
</evidence>
<gene>
    <name evidence="4" type="ORF">LPB142_00615</name>
</gene>
<dbReference type="Gene3D" id="2.40.30.170">
    <property type="match status" value="1"/>
</dbReference>
<dbReference type="InterPro" id="IPR030190">
    <property type="entry name" value="MacA_alpha-hairpin_sf"/>
</dbReference>
<evidence type="ECO:0000256" key="2">
    <source>
        <dbReference type="ARBA" id="ARBA00023054"/>
    </source>
</evidence>
<accession>A0A1D9M828</accession>
<feature type="coiled-coil region" evidence="3">
    <location>
        <begin position="145"/>
        <end position="179"/>
    </location>
</feature>
<dbReference type="STRING" id="1850250.LPB142_00615"/>
<dbReference type="PANTHER" id="PTHR30469:SF15">
    <property type="entry name" value="HLYD FAMILY OF SECRETION PROTEINS"/>
    <property type="match status" value="1"/>
</dbReference>
<organism evidence="4 5">
    <name type="scientific">Rhodobacter xanthinilyticus</name>
    <dbReference type="NCBI Taxonomy" id="1850250"/>
    <lineage>
        <taxon>Bacteria</taxon>
        <taxon>Pseudomonadati</taxon>
        <taxon>Pseudomonadota</taxon>
        <taxon>Alphaproteobacteria</taxon>
        <taxon>Rhodobacterales</taxon>
        <taxon>Rhodobacter group</taxon>
        <taxon>Rhodobacter</taxon>
    </lineage>
</organism>
<name>A0A1D9M828_9RHOB</name>
<evidence type="ECO:0000256" key="3">
    <source>
        <dbReference type="SAM" id="Coils"/>
    </source>
</evidence>
<dbReference type="Gene3D" id="2.40.50.100">
    <property type="match status" value="1"/>
</dbReference>
<dbReference type="GO" id="GO:1990195">
    <property type="term" value="C:macrolide transmembrane transporter complex"/>
    <property type="evidence" value="ECO:0007669"/>
    <property type="project" value="InterPro"/>
</dbReference>
<dbReference type="GO" id="GO:1990281">
    <property type="term" value="C:efflux pump complex"/>
    <property type="evidence" value="ECO:0007669"/>
    <property type="project" value="TreeGrafter"/>
</dbReference>
<protein>
    <submittedName>
        <fullName evidence="4">Efflux transporter periplasmic adaptor subunit</fullName>
    </submittedName>
</protein>
<reference evidence="4 5" key="1">
    <citation type="submission" date="2016-10" db="EMBL/GenBank/DDBJ databases">
        <title>Rhodobacter sp. LPB0142, isolated from sea water.</title>
        <authorList>
            <person name="Kim E."/>
            <person name="Yi H."/>
        </authorList>
    </citation>
    <scope>NUCLEOTIDE SEQUENCE [LARGE SCALE GENOMIC DNA]</scope>
    <source>
        <strain evidence="4 5">LPB0142</strain>
    </source>
</reference>
<dbReference type="PANTHER" id="PTHR30469">
    <property type="entry name" value="MULTIDRUG RESISTANCE PROTEIN MDTA"/>
    <property type="match status" value="1"/>
</dbReference>
<dbReference type="GO" id="GO:1990961">
    <property type="term" value="P:xenobiotic detoxification by transmembrane export across the plasma membrane"/>
    <property type="evidence" value="ECO:0007669"/>
    <property type="project" value="InterPro"/>
</dbReference>
<evidence type="ECO:0000256" key="1">
    <source>
        <dbReference type="ARBA" id="ARBA00009477"/>
    </source>
</evidence>
<dbReference type="GO" id="GO:0015562">
    <property type="term" value="F:efflux transmembrane transporter activity"/>
    <property type="evidence" value="ECO:0007669"/>
    <property type="project" value="TreeGrafter"/>
</dbReference>
<sequence length="381" mass="40467">MRRSWFVLGVAAIALAGGLWGMRQRPLPVQVLAPQTDLTLRIYGLGNVEARVLSAVGFELGGAVQSLSADAGDRVAAGQELAVLHSEEQQARVLQAGAGVAAARAALAKAEAALPRAQAVLSQREAANARQQELARADRASKQNAEEAQRDLDVARADLAVAEAELMVLRAQLAEADANLRSAHTLLDQHALTAPYDALIIARKAEAGTVVKAGDTIFSLIDPQTIWIQAYIDEERAGQLALGQRGSIRLRSRPQQAFHGEIARIGLESDRVNEERKVWLTCSDCPAEMYLGEQAEVLVAIGHRDRALMVPEVDIAGFDGASGTIWITQDGALARAKVQFGARDDLGRAEVTGGLPDGAKVISPVPKGAVEGRKVRIEAGA</sequence>
<dbReference type="KEGG" id="rhp:LPB142_00615"/>
<dbReference type="EMBL" id="CP017781">
    <property type="protein sequence ID" value="AOZ68005.1"/>
    <property type="molecule type" value="Genomic_DNA"/>
</dbReference>
<dbReference type="NCBIfam" id="TIGR01730">
    <property type="entry name" value="RND_mfp"/>
    <property type="match status" value="1"/>
</dbReference>
<keyword evidence="2 3" id="KW-0175">Coiled coil</keyword>